<dbReference type="InterPro" id="IPR025665">
    <property type="entry name" value="Beta-barrel_OMP_2"/>
</dbReference>
<feature type="domain" description="Outer membrane protein beta-barrel" evidence="1">
    <location>
        <begin position="74"/>
        <end position="239"/>
    </location>
</feature>
<dbReference type="SUPFAM" id="SSF56925">
    <property type="entry name" value="OMPA-like"/>
    <property type="match status" value="1"/>
</dbReference>
<dbReference type="Proteomes" id="UP000886069">
    <property type="component" value="Unassembled WGS sequence"/>
</dbReference>
<accession>A0A7V2F486</accession>
<dbReference type="Pfam" id="PF13568">
    <property type="entry name" value="OMP_b-brl_2"/>
    <property type="match status" value="1"/>
</dbReference>
<gene>
    <name evidence="2" type="ORF">ENO08_04400</name>
</gene>
<reference evidence="2" key="1">
    <citation type="journal article" date="2020" name="mSystems">
        <title>Genome- and Community-Level Interaction Insights into Carbon Utilization and Element Cycling Functions of Hydrothermarchaeota in Hydrothermal Sediment.</title>
        <authorList>
            <person name="Zhou Z."/>
            <person name="Liu Y."/>
            <person name="Xu W."/>
            <person name="Pan J."/>
            <person name="Luo Z.H."/>
            <person name="Li M."/>
        </authorList>
    </citation>
    <scope>NUCLEOTIDE SEQUENCE [LARGE SCALE GENOMIC DNA]</scope>
    <source>
        <strain evidence="2">SpSt-1233</strain>
    </source>
</reference>
<evidence type="ECO:0000313" key="2">
    <source>
        <dbReference type="EMBL" id="HER43681.1"/>
    </source>
</evidence>
<feature type="non-terminal residue" evidence="2">
    <location>
        <position position="1"/>
    </location>
</feature>
<dbReference type="AlphaFoldDB" id="A0A7V2F486"/>
<comment type="caution">
    <text evidence="2">The sequence shown here is derived from an EMBL/GenBank/DDBJ whole genome shotgun (WGS) entry which is preliminary data.</text>
</comment>
<organism evidence="2">
    <name type="scientific">Eiseniibacteriota bacterium</name>
    <dbReference type="NCBI Taxonomy" id="2212470"/>
    <lineage>
        <taxon>Bacteria</taxon>
        <taxon>Candidatus Eiseniibacteriota</taxon>
    </lineage>
</organism>
<sequence length="271" mass="29881">ISMKSQPHTALPARTVLFARTVDIPAEKLYHHEKVSKMHTPRFERKEPTVSMRHRCVLVFLLVAWSAAAATAGEVSFGVKGGLVTSNVTGIPEEWENVQSYLNNFCGGVFLNYAFDEALSIQPEILYVPKGVKGVLYDGFIDVDVTPSIDFIEIPLLLKYTFPAGGAIRPCIFAGPSVGFVIDSQLEIGAGWLSSKIDMSDFTNDTDFSIVAGAGIGYETRYGLLTFDARFQRGFSNIIESAEFDVFGSTQSITIDEFKHYAFLFLAGMQF</sequence>
<proteinExistence type="predicted"/>
<evidence type="ECO:0000259" key="1">
    <source>
        <dbReference type="Pfam" id="PF13568"/>
    </source>
</evidence>
<dbReference type="EMBL" id="DSEC01000311">
    <property type="protein sequence ID" value="HER43681.1"/>
    <property type="molecule type" value="Genomic_DNA"/>
</dbReference>
<protein>
    <submittedName>
        <fullName evidence="2">PorT family protein</fullName>
    </submittedName>
</protein>
<name>A0A7V2F486_UNCEI</name>
<dbReference type="InterPro" id="IPR011250">
    <property type="entry name" value="OMP/PagP_B-barrel"/>
</dbReference>